<dbReference type="AlphaFoldDB" id="A0A3G2T147"/>
<keyword evidence="2" id="KW-0723">Serine/threonine-protein kinase</keyword>
<dbReference type="Gene3D" id="1.10.510.10">
    <property type="entry name" value="Transferase(Phosphotransferase) domain 1"/>
    <property type="match status" value="1"/>
</dbReference>
<keyword evidence="2" id="KW-0808">Transferase</keyword>
<dbReference type="InterPro" id="IPR000719">
    <property type="entry name" value="Prot_kinase_dom"/>
</dbReference>
<protein>
    <submittedName>
        <fullName evidence="2">Serine/threonine protein kinase</fullName>
    </submittedName>
</protein>
<accession>A0A3G2T147</accession>
<name>A0A3G2T147_9GAMM</name>
<dbReference type="PANTHER" id="PTHR44167:SF24">
    <property type="entry name" value="SERINE_THREONINE-PROTEIN KINASE CHK2"/>
    <property type="match status" value="1"/>
</dbReference>
<gene>
    <name evidence="2" type="ORF">CDG68_09915</name>
</gene>
<dbReference type="Pfam" id="PF00069">
    <property type="entry name" value="Pkinase"/>
    <property type="match status" value="1"/>
</dbReference>
<dbReference type="SMART" id="SM00220">
    <property type="entry name" value="S_TKc"/>
    <property type="match status" value="1"/>
</dbReference>
<dbReference type="GO" id="GO:0004674">
    <property type="term" value="F:protein serine/threonine kinase activity"/>
    <property type="evidence" value="ECO:0007669"/>
    <property type="project" value="UniProtKB-KW"/>
</dbReference>
<proteinExistence type="predicted"/>
<keyword evidence="2" id="KW-0418">Kinase</keyword>
<dbReference type="EMBL" id="CP033133">
    <property type="protein sequence ID" value="AYO53929.1"/>
    <property type="molecule type" value="Genomic_DNA"/>
</dbReference>
<organism evidence="2 3">
    <name type="scientific">Acinetobacter wuhouensis</name>
    <dbReference type="NCBI Taxonomy" id="1879050"/>
    <lineage>
        <taxon>Bacteria</taxon>
        <taxon>Pseudomonadati</taxon>
        <taxon>Pseudomonadota</taxon>
        <taxon>Gammaproteobacteria</taxon>
        <taxon>Moraxellales</taxon>
        <taxon>Moraxellaceae</taxon>
        <taxon>Acinetobacter</taxon>
    </lineage>
</organism>
<dbReference type="InterPro" id="IPR011009">
    <property type="entry name" value="Kinase-like_dom_sf"/>
</dbReference>
<dbReference type="SUPFAM" id="SSF56112">
    <property type="entry name" value="Protein kinase-like (PK-like)"/>
    <property type="match status" value="1"/>
</dbReference>
<reference evidence="2 3" key="1">
    <citation type="submission" date="2018-10" db="EMBL/GenBank/DDBJ databases">
        <title>The complete genome of Acinetobacter wuhouensis strain WCHAW010062.</title>
        <authorList>
            <person name="Hu Y."/>
            <person name="Long H."/>
            <person name="Feng Y."/>
            <person name="Zong Z."/>
        </authorList>
    </citation>
    <scope>NUCLEOTIDE SEQUENCE [LARGE SCALE GENOMIC DNA]</scope>
    <source>
        <strain evidence="2 3">WCHAW010062</strain>
    </source>
</reference>
<dbReference type="GO" id="GO:0005524">
    <property type="term" value="F:ATP binding"/>
    <property type="evidence" value="ECO:0007669"/>
    <property type="project" value="InterPro"/>
</dbReference>
<dbReference type="RefSeq" id="WP_087552770.1">
    <property type="nucleotide sequence ID" value="NZ_CP033133.1"/>
</dbReference>
<evidence type="ECO:0000313" key="3">
    <source>
        <dbReference type="Proteomes" id="UP000279962"/>
    </source>
</evidence>
<dbReference type="PANTHER" id="PTHR44167">
    <property type="entry name" value="OVARIAN-SPECIFIC SERINE/THREONINE-PROTEIN KINASE LOK-RELATED"/>
    <property type="match status" value="1"/>
</dbReference>
<dbReference type="PROSITE" id="PS50011">
    <property type="entry name" value="PROTEIN_KINASE_DOM"/>
    <property type="match status" value="1"/>
</dbReference>
<dbReference type="Proteomes" id="UP000279962">
    <property type="component" value="Chromosome"/>
</dbReference>
<evidence type="ECO:0000313" key="2">
    <source>
        <dbReference type="EMBL" id="AYO53929.1"/>
    </source>
</evidence>
<evidence type="ECO:0000259" key="1">
    <source>
        <dbReference type="PROSITE" id="PS50011"/>
    </source>
</evidence>
<sequence>MSEIELPQALNSLQSQKFGRRVYQIQQGDHCYWLKLQLKQSNQAYKDSFLHELGIYQQLNRFEKVDQSFLCNFSIFNPYQKFNLKEDVFDQALWIENVPALFATHPNQLELSDIFSTLILSLEVLEQLHDLGYVHGDLKLQHFRIKQQQAVLIDYEQCFHVTDVGVMPNTATPRYMAPELFHAVPKSFATDLYALGIIWLEWLTQCRLTAKSYQDWAILHCQQLEVDLPSRFNIFEAVLKSMLKKKAGQRCTNIYQIKQQLSQIA</sequence>
<feature type="domain" description="Protein kinase" evidence="1">
    <location>
        <begin position="7"/>
        <end position="265"/>
    </location>
</feature>